<dbReference type="EMBL" id="JAUSVY010000020">
    <property type="protein sequence ID" value="MDQ0507471.1"/>
    <property type="molecule type" value="Genomic_DNA"/>
</dbReference>
<organism evidence="1 2">
    <name type="scientific">Xanthobacter agilis</name>
    <dbReference type="NCBI Taxonomy" id="47492"/>
    <lineage>
        <taxon>Bacteria</taxon>
        <taxon>Pseudomonadati</taxon>
        <taxon>Pseudomonadota</taxon>
        <taxon>Alphaproteobacteria</taxon>
        <taxon>Hyphomicrobiales</taxon>
        <taxon>Xanthobacteraceae</taxon>
        <taxon>Xanthobacter</taxon>
    </lineage>
</organism>
<gene>
    <name evidence="1" type="ORF">QOZ94_004295</name>
</gene>
<proteinExistence type="predicted"/>
<feature type="non-terminal residue" evidence="1">
    <location>
        <position position="45"/>
    </location>
</feature>
<evidence type="ECO:0000313" key="2">
    <source>
        <dbReference type="Proteomes" id="UP001241747"/>
    </source>
</evidence>
<comment type="caution">
    <text evidence="1">The sequence shown here is derived from an EMBL/GenBank/DDBJ whole genome shotgun (WGS) entry which is preliminary data.</text>
</comment>
<reference evidence="1 2" key="1">
    <citation type="submission" date="2023-07" db="EMBL/GenBank/DDBJ databases">
        <title>Genomic Encyclopedia of Type Strains, Phase IV (KMG-IV): sequencing the most valuable type-strain genomes for metagenomic binning, comparative biology and taxonomic classification.</title>
        <authorList>
            <person name="Goeker M."/>
        </authorList>
    </citation>
    <scope>NUCLEOTIDE SEQUENCE [LARGE SCALE GENOMIC DNA]</scope>
    <source>
        <strain evidence="1 2">DSM 3770</strain>
    </source>
</reference>
<name>A0ABU0LK09_XANAG</name>
<keyword evidence="2" id="KW-1185">Reference proteome</keyword>
<sequence>MSQTHGPLVLFCGGLVFEDVESDVEDHVFLSSDHASASEFDQDLA</sequence>
<accession>A0ABU0LK09</accession>
<evidence type="ECO:0000313" key="1">
    <source>
        <dbReference type="EMBL" id="MDQ0507471.1"/>
    </source>
</evidence>
<protein>
    <submittedName>
        <fullName evidence="1">Uncharacterized protein</fullName>
    </submittedName>
</protein>
<dbReference type="Proteomes" id="UP001241747">
    <property type="component" value="Unassembled WGS sequence"/>
</dbReference>